<evidence type="ECO:0000313" key="1">
    <source>
        <dbReference type="EMBL" id="KAF7800910.1"/>
    </source>
</evidence>
<comment type="caution">
    <text evidence="1">The sequence shown here is derived from an EMBL/GenBank/DDBJ whole genome shotgun (WGS) entry which is preliminary data.</text>
</comment>
<gene>
    <name evidence="1" type="ORF">G2W53_044598</name>
</gene>
<dbReference type="Pfam" id="PF07107">
    <property type="entry name" value="WI12"/>
    <property type="match status" value="1"/>
</dbReference>
<accession>A0A834SEH3</accession>
<name>A0A834SEH3_9FABA</name>
<dbReference type="EMBL" id="JAAIUW010000123">
    <property type="protein sequence ID" value="KAF7800910.1"/>
    <property type="molecule type" value="Genomic_DNA"/>
</dbReference>
<proteinExistence type="predicted"/>
<organism evidence="1 2">
    <name type="scientific">Senna tora</name>
    <dbReference type="NCBI Taxonomy" id="362788"/>
    <lineage>
        <taxon>Eukaryota</taxon>
        <taxon>Viridiplantae</taxon>
        <taxon>Streptophyta</taxon>
        <taxon>Embryophyta</taxon>
        <taxon>Tracheophyta</taxon>
        <taxon>Spermatophyta</taxon>
        <taxon>Magnoliopsida</taxon>
        <taxon>eudicotyledons</taxon>
        <taxon>Gunneridae</taxon>
        <taxon>Pentapetalae</taxon>
        <taxon>rosids</taxon>
        <taxon>fabids</taxon>
        <taxon>Fabales</taxon>
        <taxon>Fabaceae</taxon>
        <taxon>Caesalpinioideae</taxon>
        <taxon>Cassia clade</taxon>
        <taxon>Senna</taxon>
    </lineage>
</organism>
<dbReference type="AlphaFoldDB" id="A0A834SEH3"/>
<reference evidence="1" key="1">
    <citation type="submission" date="2020-09" db="EMBL/GenBank/DDBJ databases">
        <title>Genome-Enabled Discovery of Anthraquinone Biosynthesis in Senna tora.</title>
        <authorList>
            <person name="Kang S.-H."/>
            <person name="Pandey R.P."/>
            <person name="Lee C.-M."/>
            <person name="Sim J.-S."/>
            <person name="Jeong J.-T."/>
            <person name="Choi B.-S."/>
            <person name="Jung M."/>
            <person name="Ginzburg D."/>
            <person name="Zhao K."/>
            <person name="Won S.Y."/>
            <person name="Oh T.-J."/>
            <person name="Yu Y."/>
            <person name="Kim N.-H."/>
            <person name="Lee O.R."/>
            <person name="Lee T.-H."/>
            <person name="Bashyal P."/>
            <person name="Kim T.-S."/>
            <person name="Lee W.-H."/>
            <person name="Kawkins C."/>
            <person name="Kim C.-K."/>
            <person name="Kim J.S."/>
            <person name="Ahn B.O."/>
            <person name="Rhee S.Y."/>
            <person name="Sohng J.K."/>
        </authorList>
    </citation>
    <scope>NUCLEOTIDE SEQUENCE</scope>
    <source>
        <tissue evidence="1">Leaf</tissue>
    </source>
</reference>
<keyword evidence="2" id="KW-1185">Reference proteome</keyword>
<sequence>MAASSGTNGSERFLRRRVVLTIFVVLLVCDNNVCPNLYPFIFYSLSVEDNAEGGRSNGERVNDGGTKERSSGIFRKQLALELGGVLFIGNFQETTGARTGWGAVARSFFKSIDSTFRQHVSSGQPVIDTPPPIFDAIPPNFGAPPISDAIPPNSPESSILANTQADRELNKDWMLDVISFLAYVIGIVNSHKTNAIFVSAWSSFNLNILVVKLYFKYCYSAGDERFKPFAPSDLDLSDYSNLFVPDLVHAFDLVVVAEGYDRTNLLWWVHAWTLTHPHGLITQVHGLSISILPSPSLASGLHPLRRSIATASPPPHSRKLFLWITVKAFRGASCVISPSLSYTIDLQKQKGEERSKSKCFWAWVRTGSAFKRPSGS</sequence>
<dbReference type="Proteomes" id="UP000634136">
    <property type="component" value="Unassembled WGS sequence"/>
</dbReference>
<evidence type="ECO:0000313" key="2">
    <source>
        <dbReference type="Proteomes" id="UP000634136"/>
    </source>
</evidence>
<dbReference type="InterPro" id="IPR009798">
    <property type="entry name" value="Wun1-like"/>
</dbReference>
<protein>
    <submittedName>
        <fullName evidence="1">Wound-induced protein 1-like</fullName>
    </submittedName>
</protein>